<dbReference type="AlphaFoldDB" id="A0A2A9ESN6"/>
<dbReference type="EMBL" id="PDJI01000004">
    <property type="protein sequence ID" value="PFG41272.1"/>
    <property type="molecule type" value="Genomic_DNA"/>
</dbReference>
<dbReference type="GO" id="GO:0004722">
    <property type="term" value="F:protein serine/threonine phosphatase activity"/>
    <property type="evidence" value="ECO:0007669"/>
    <property type="project" value="InterPro"/>
</dbReference>
<proteinExistence type="predicted"/>
<dbReference type="InterPro" id="IPR036457">
    <property type="entry name" value="PPM-type-like_dom_sf"/>
</dbReference>
<sequence length="293" mass="30643">MGWQTARTRERTLTQWGMATDAGGRRSVNEDAAFAQEPVFVVADGMGGHARGEMASQTVVDAFRALATRGAGPITADDVDEAVRRAAAEIRRTMEEESVAGRAETDGRDAVAGTTVAGVVLTEQDGEPYWLVLNVGDSRVYRFSAGRLQQVSVDHSLVQEMVDAGTIDAAQARTHPRRNVITRAIGTGADAEVDFWMLRVQPGERILLCTDGLVGELDDARITDILATVAGAAQAAQTLVCHAVAGGANDNVTVVVVDAPDEASVAGTTARTPGAAADDEDEAGTTLPGGNSR</sequence>
<reference evidence="3 4" key="1">
    <citation type="submission" date="2017-10" db="EMBL/GenBank/DDBJ databases">
        <title>Sequencing the genomes of 1000 actinobacteria strains.</title>
        <authorList>
            <person name="Klenk H.-P."/>
        </authorList>
    </citation>
    <scope>NUCLEOTIDE SEQUENCE [LARGE SCALE GENOMIC DNA]</scope>
    <source>
        <strain evidence="3 4">DSM 21838</strain>
    </source>
</reference>
<accession>A0A2A9ESN6</accession>
<dbReference type="SMART" id="SM00331">
    <property type="entry name" value="PP2C_SIG"/>
    <property type="match status" value="1"/>
</dbReference>
<dbReference type="Pfam" id="PF13672">
    <property type="entry name" value="PP2C_2"/>
    <property type="match status" value="1"/>
</dbReference>
<evidence type="ECO:0000313" key="3">
    <source>
        <dbReference type="EMBL" id="PFG41272.1"/>
    </source>
</evidence>
<evidence type="ECO:0000313" key="4">
    <source>
        <dbReference type="Proteomes" id="UP000222106"/>
    </source>
</evidence>
<evidence type="ECO:0000259" key="2">
    <source>
        <dbReference type="PROSITE" id="PS51746"/>
    </source>
</evidence>
<feature type="compositionally biased region" description="Low complexity" evidence="1">
    <location>
        <begin position="266"/>
        <end position="276"/>
    </location>
</feature>
<feature type="domain" description="PPM-type phosphatase" evidence="2">
    <location>
        <begin position="15"/>
        <end position="259"/>
    </location>
</feature>
<organism evidence="3 4">
    <name type="scientific">Georgenia soli</name>
    <dbReference type="NCBI Taxonomy" id="638953"/>
    <lineage>
        <taxon>Bacteria</taxon>
        <taxon>Bacillati</taxon>
        <taxon>Actinomycetota</taxon>
        <taxon>Actinomycetes</taxon>
        <taxon>Micrococcales</taxon>
        <taxon>Bogoriellaceae</taxon>
        <taxon>Georgenia</taxon>
    </lineage>
</organism>
<dbReference type="PROSITE" id="PS51746">
    <property type="entry name" value="PPM_2"/>
    <property type="match status" value="1"/>
</dbReference>
<gene>
    <name evidence="3" type="ORF">ATJ97_3820</name>
</gene>
<comment type="caution">
    <text evidence="3">The sequence shown here is derived from an EMBL/GenBank/DDBJ whole genome shotgun (WGS) entry which is preliminary data.</text>
</comment>
<name>A0A2A9ESN6_9MICO</name>
<dbReference type="PANTHER" id="PTHR47992">
    <property type="entry name" value="PROTEIN PHOSPHATASE"/>
    <property type="match status" value="1"/>
</dbReference>
<protein>
    <submittedName>
        <fullName evidence="3">Protein phosphatase</fullName>
    </submittedName>
</protein>
<feature type="region of interest" description="Disordered" evidence="1">
    <location>
        <begin position="264"/>
        <end position="293"/>
    </location>
</feature>
<dbReference type="SMART" id="SM00332">
    <property type="entry name" value="PP2Cc"/>
    <property type="match status" value="1"/>
</dbReference>
<keyword evidence="4" id="KW-1185">Reference proteome</keyword>
<dbReference type="SUPFAM" id="SSF81606">
    <property type="entry name" value="PP2C-like"/>
    <property type="match status" value="1"/>
</dbReference>
<evidence type="ECO:0000256" key="1">
    <source>
        <dbReference type="SAM" id="MobiDB-lite"/>
    </source>
</evidence>
<dbReference type="InterPro" id="IPR001932">
    <property type="entry name" value="PPM-type_phosphatase-like_dom"/>
</dbReference>
<dbReference type="CDD" id="cd00143">
    <property type="entry name" value="PP2Cc"/>
    <property type="match status" value="1"/>
</dbReference>
<dbReference type="InterPro" id="IPR015655">
    <property type="entry name" value="PP2C"/>
</dbReference>
<dbReference type="Proteomes" id="UP000222106">
    <property type="component" value="Unassembled WGS sequence"/>
</dbReference>
<dbReference type="Gene3D" id="3.60.40.10">
    <property type="entry name" value="PPM-type phosphatase domain"/>
    <property type="match status" value="1"/>
</dbReference>